<dbReference type="PANTHER" id="PTHR43398:SF1">
    <property type="entry name" value="DOLICHOL-PHOSPHATE MANNOSYLTRANSFERASE SUBUNIT 1"/>
    <property type="match status" value="1"/>
</dbReference>
<accession>A0A4S8PQI2</accession>
<dbReference type="PANTHER" id="PTHR43398">
    <property type="entry name" value="DOLICHOL-PHOSPHATE MANNOSYLTRANSFERASE SUBUNIT 1"/>
    <property type="match status" value="1"/>
</dbReference>
<protein>
    <submittedName>
        <fullName evidence="5">Polyprenol monophosphomannose synthase</fullName>
    </submittedName>
</protein>
<reference evidence="5 6" key="2">
    <citation type="submission" date="2019-05" db="EMBL/GenBank/DDBJ databases">
        <title>Glycomyces buryatensis sp. nov.</title>
        <authorList>
            <person name="Nikitina E."/>
        </authorList>
    </citation>
    <scope>NUCLEOTIDE SEQUENCE [LARGE SCALE GENOMIC DNA]</scope>
    <source>
        <strain evidence="5 6">18</strain>
    </source>
</reference>
<dbReference type="InterPro" id="IPR029044">
    <property type="entry name" value="Nucleotide-diphossugar_trans"/>
</dbReference>
<evidence type="ECO:0000256" key="1">
    <source>
        <dbReference type="ARBA" id="ARBA00006739"/>
    </source>
</evidence>
<evidence type="ECO:0000256" key="2">
    <source>
        <dbReference type="ARBA" id="ARBA00022676"/>
    </source>
</evidence>
<dbReference type="CDD" id="cd06442">
    <property type="entry name" value="DPM1_like"/>
    <property type="match status" value="1"/>
</dbReference>
<dbReference type="Gene3D" id="3.90.550.10">
    <property type="entry name" value="Spore Coat Polysaccharide Biosynthesis Protein SpsA, Chain A"/>
    <property type="match status" value="1"/>
</dbReference>
<reference evidence="6" key="1">
    <citation type="submission" date="2019-04" db="EMBL/GenBank/DDBJ databases">
        <title>Nocardioides xinjiangensis sp. nov.</title>
        <authorList>
            <person name="Liu S."/>
        </authorList>
    </citation>
    <scope>NUCLEOTIDE SEQUENCE [LARGE SCALE GENOMIC DNA]</scope>
    <source>
        <strain evidence="6">18</strain>
    </source>
</reference>
<evidence type="ECO:0000256" key="3">
    <source>
        <dbReference type="ARBA" id="ARBA00022679"/>
    </source>
</evidence>
<keyword evidence="6" id="KW-1185">Reference proteome</keyword>
<dbReference type="FunFam" id="3.90.550.10:FF:000122">
    <property type="entry name" value="Dolichol-phosphate mannosyltransferase subunit 1"/>
    <property type="match status" value="1"/>
</dbReference>
<dbReference type="InterPro" id="IPR001173">
    <property type="entry name" value="Glyco_trans_2-like"/>
</dbReference>
<dbReference type="RefSeq" id="WP_136537281.1">
    <property type="nucleotide sequence ID" value="NZ_STGY01000083.1"/>
</dbReference>
<keyword evidence="3" id="KW-0808">Transferase</keyword>
<dbReference type="OrthoDB" id="9810303at2"/>
<gene>
    <name evidence="5" type="ORF">FAB82_24950</name>
</gene>
<evidence type="ECO:0000259" key="4">
    <source>
        <dbReference type="Pfam" id="PF00535"/>
    </source>
</evidence>
<dbReference type="GO" id="GO:0016020">
    <property type="term" value="C:membrane"/>
    <property type="evidence" value="ECO:0007669"/>
    <property type="project" value="GOC"/>
</dbReference>
<dbReference type="Pfam" id="PF00535">
    <property type="entry name" value="Glycos_transf_2"/>
    <property type="match status" value="1"/>
</dbReference>
<evidence type="ECO:0000313" key="6">
    <source>
        <dbReference type="Proteomes" id="UP000308760"/>
    </source>
</evidence>
<organism evidence="5 6">
    <name type="scientific">Glycomyces buryatensis</name>
    <dbReference type="NCBI Taxonomy" id="2570927"/>
    <lineage>
        <taxon>Bacteria</taxon>
        <taxon>Bacillati</taxon>
        <taxon>Actinomycetota</taxon>
        <taxon>Actinomycetes</taxon>
        <taxon>Glycomycetales</taxon>
        <taxon>Glycomycetaceae</taxon>
        <taxon>Glycomyces</taxon>
    </lineage>
</organism>
<name>A0A4S8PQI2_9ACTN</name>
<dbReference type="AlphaFoldDB" id="A0A4S8PQI2"/>
<dbReference type="InterPro" id="IPR039528">
    <property type="entry name" value="DPM1-like"/>
</dbReference>
<dbReference type="GO" id="GO:0009247">
    <property type="term" value="P:glycolipid biosynthetic process"/>
    <property type="evidence" value="ECO:0007669"/>
    <property type="project" value="TreeGrafter"/>
</dbReference>
<proteinExistence type="inferred from homology"/>
<dbReference type="Proteomes" id="UP000308760">
    <property type="component" value="Unassembled WGS sequence"/>
</dbReference>
<sequence length="262" mass="28658">MSSTPDRTPTGSDTGPALVAIPTYNERDNLGPTVEAALASRPDIDILVVDDNSPDGTGDLADEIASREDRVHVLHRAEKQGLGAAYLAAFAWAAERGYRTVIEMDADGSHDPADLPRLLAGLEEADLAIGSRYVPGGSVSNWPFHRLLLSRGAGAYTRLMLGLDVQDVTAGYRAYRLDALSKLELDTVTSVGYCFQIDLTWRAVKAGLTIREIPITFTERRSGASKMNLSISLEALRNLTRWGMAHRTRRLRQALRRGRIEA</sequence>
<dbReference type="SUPFAM" id="SSF53448">
    <property type="entry name" value="Nucleotide-diphospho-sugar transferases"/>
    <property type="match status" value="1"/>
</dbReference>
<dbReference type="EMBL" id="STGY01000083">
    <property type="protein sequence ID" value="THV33400.1"/>
    <property type="molecule type" value="Genomic_DNA"/>
</dbReference>
<feature type="domain" description="Glycosyltransferase 2-like" evidence="4">
    <location>
        <begin position="19"/>
        <end position="183"/>
    </location>
</feature>
<dbReference type="GO" id="GO:0004582">
    <property type="term" value="F:dolichyl-phosphate beta-D-mannosyltransferase activity"/>
    <property type="evidence" value="ECO:0007669"/>
    <property type="project" value="InterPro"/>
</dbReference>
<comment type="similarity">
    <text evidence="1">Belongs to the glycosyltransferase 2 family.</text>
</comment>
<evidence type="ECO:0000313" key="5">
    <source>
        <dbReference type="EMBL" id="THV33400.1"/>
    </source>
</evidence>
<keyword evidence="2" id="KW-0328">Glycosyltransferase</keyword>
<comment type="caution">
    <text evidence="5">The sequence shown here is derived from an EMBL/GenBank/DDBJ whole genome shotgun (WGS) entry which is preliminary data.</text>
</comment>